<name>A0A1H6BJ91_9FLAO</name>
<dbReference type="EC" id="2.7.6.2" evidence="5"/>
<dbReference type="InterPro" id="IPR007371">
    <property type="entry name" value="TPK_catalytic"/>
</dbReference>
<dbReference type="InterPro" id="IPR006282">
    <property type="entry name" value="Thi_PPkinase"/>
</dbReference>
<keyword evidence="8" id="KW-1185">Reference proteome</keyword>
<evidence type="ECO:0000313" key="8">
    <source>
        <dbReference type="Proteomes" id="UP000236738"/>
    </source>
</evidence>
<dbReference type="Pfam" id="PF04265">
    <property type="entry name" value="TPK_B1_binding"/>
    <property type="match status" value="1"/>
</dbReference>
<sequence>MIITPQIAIKKLKSLLFINGIPPKNLPKTEDYSLIACTDGAFHYLKEKNFPLEKLDFISGDFDSHCHAELVEEYEALRKAQRDKIYKFEIIETPNQDKTDFQKALEILEEKNISEVQVYGGSGGEMDHFLGNLSVAFLFKERLKITFFDEFSTYFFSPKHLVLENVKDKMISLYPFPIAENISTIGLKWQLNNENLNLQSRIGTRNLAVQDQVEINFENGELIIFLQH</sequence>
<keyword evidence="2" id="KW-0547">Nucleotide-binding</keyword>
<dbReference type="GO" id="GO:0009229">
    <property type="term" value="P:thiamine diphosphate biosynthetic process"/>
    <property type="evidence" value="ECO:0007669"/>
    <property type="project" value="InterPro"/>
</dbReference>
<dbReference type="GO" id="GO:0016301">
    <property type="term" value="F:kinase activity"/>
    <property type="evidence" value="ECO:0007669"/>
    <property type="project" value="UniProtKB-KW"/>
</dbReference>
<dbReference type="Gene3D" id="3.40.50.10240">
    <property type="entry name" value="Thiamin pyrophosphokinase, catalytic domain"/>
    <property type="match status" value="1"/>
</dbReference>
<keyword evidence="1" id="KW-0808">Transferase</keyword>
<dbReference type="GO" id="GO:0005524">
    <property type="term" value="F:ATP binding"/>
    <property type="evidence" value="ECO:0007669"/>
    <property type="project" value="UniProtKB-KW"/>
</dbReference>
<reference evidence="8" key="1">
    <citation type="submission" date="2016-10" db="EMBL/GenBank/DDBJ databases">
        <authorList>
            <person name="Varghese N."/>
            <person name="Submissions S."/>
        </authorList>
    </citation>
    <scope>NUCLEOTIDE SEQUENCE [LARGE SCALE GENOMIC DNA]</scope>
    <source>
        <strain evidence="8">DSM 21580</strain>
    </source>
</reference>
<dbReference type="EMBL" id="FNUS01000008">
    <property type="protein sequence ID" value="SEG60427.1"/>
    <property type="molecule type" value="Genomic_DNA"/>
</dbReference>
<accession>A0A1H6BJ91</accession>
<dbReference type="GO" id="GO:0004788">
    <property type="term" value="F:thiamine diphosphokinase activity"/>
    <property type="evidence" value="ECO:0007669"/>
    <property type="project" value="UniProtKB-UniRule"/>
</dbReference>
<evidence type="ECO:0000256" key="1">
    <source>
        <dbReference type="ARBA" id="ARBA00022679"/>
    </source>
</evidence>
<dbReference type="PANTHER" id="PTHR41299:SF1">
    <property type="entry name" value="THIAMINE PYROPHOSPHOKINASE"/>
    <property type="match status" value="1"/>
</dbReference>
<evidence type="ECO:0000256" key="5">
    <source>
        <dbReference type="NCBIfam" id="TIGR01378"/>
    </source>
</evidence>
<organism evidence="7 8">
    <name type="scientific">Halpernia humi</name>
    <dbReference type="NCBI Taxonomy" id="493375"/>
    <lineage>
        <taxon>Bacteria</taxon>
        <taxon>Pseudomonadati</taxon>
        <taxon>Bacteroidota</taxon>
        <taxon>Flavobacteriia</taxon>
        <taxon>Flavobacteriales</taxon>
        <taxon>Weeksellaceae</taxon>
        <taxon>Chryseobacterium group</taxon>
        <taxon>Halpernia</taxon>
    </lineage>
</organism>
<evidence type="ECO:0000256" key="3">
    <source>
        <dbReference type="ARBA" id="ARBA00022777"/>
    </source>
</evidence>
<dbReference type="InterPro" id="IPR036371">
    <property type="entry name" value="TPK_B1-bd_sf"/>
</dbReference>
<dbReference type="Pfam" id="PF04263">
    <property type="entry name" value="TPK_catalytic"/>
    <property type="match status" value="1"/>
</dbReference>
<dbReference type="NCBIfam" id="TIGR01378">
    <property type="entry name" value="thi_PPkinase"/>
    <property type="match status" value="1"/>
</dbReference>
<dbReference type="InterPro" id="IPR007373">
    <property type="entry name" value="Thiamin_PyroPKinase_B1-bd"/>
</dbReference>
<protein>
    <recommendedName>
        <fullName evidence="5">Thiamine diphosphokinase</fullName>
        <ecNumber evidence="5">2.7.6.2</ecNumber>
    </recommendedName>
</protein>
<gene>
    <name evidence="7" type="ORF">SAMN05421847_2908</name>
</gene>
<dbReference type="SMART" id="SM00983">
    <property type="entry name" value="TPK_B1_binding"/>
    <property type="match status" value="1"/>
</dbReference>
<evidence type="ECO:0000256" key="2">
    <source>
        <dbReference type="ARBA" id="ARBA00022741"/>
    </source>
</evidence>
<keyword evidence="3 7" id="KW-0418">Kinase</keyword>
<evidence type="ECO:0000259" key="6">
    <source>
        <dbReference type="SMART" id="SM00983"/>
    </source>
</evidence>
<dbReference type="PANTHER" id="PTHR41299">
    <property type="entry name" value="THIAMINE PYROPHOSPHOKINASE"/>
    <property type="match status" value="1"/>
</dbReference>
<dbReference type="AlphaFoldDB" id="A0A1H6BJ91"/>
<dbReference type="Proteomes" id="UP000236738">
    <property type="component" value="Unassembled WGS sequence"/>
</dbReference>
<keyword evidence="4" id="KW-0067">ATP-binding</keyword>
<dbReference type="SUPFAM" id="SSF63862">
    <property type="entry name" value="Thiamin pyrophosphokinase, substrate-binding domain"/>
    <property type="match status" value="1"/>
</dbReference>
<dbReference type="InterPro" id="IPR036759">
    <property type="entry name" value="TPK_catalytic_sf"/>
</dbReference>
<evidence type="ECO:0000313" key="7">
    <source>
        <dbReference type="EMBL" id="SEG60427.1"/>
    </source>
</evidence>
<evidence type="ECO:0000256" key="4">
    <source>
        <dbReference type="ARBA" id="ARBA00022840"/>
    </source>
</evidence>
<dbReference type="SUPFAM" id="SSF63999">
    <property type="entry name" value="Thiamin pyrophosphokinase, catalytic domain"/>
    <property type="match status" value="1"/>
</dbReference>
<dbReference type="InterPro" id="IPR053149">
    <property type="entry name" value="TPK"/>
</dbReference>
<dbReference type="CDD" id="cd07995">
    <property type="entry name" value="TPK"/>
    <property type="match status" value="1"/>
</dbReference>
<dbReference type="GO" id="GO:0030975">
    <property type="term" value="F:thiamine binding"/>
    <property type="evidence" value="ECO:0007669"/>
    <property type="project" value="InterPro"/>
</dbReference>
<feature type="domain" description="Thiamin pyrophosphokinase thiamin-binding" evidence="6">
    <location>
        <begin position="158"/>
        <end position="223"/>
    </location>
</feature>
<proteinExistence type="predicted"/>
<dbReference type="GO" id="GO:0006772">
    <property type="term" value="P:thiamine metabolic process"/>
    <property type="evidence" value="ECO:0007669"/>
    <property type="project" value="UniProtKB-UniRule"/>
</dbReference>